<dbReference type="EMBL" id="JACHNB010000001">
    <property type="protein sequence ID" value="MBB4741042.1"/>
    <property type="molecule type" value="Genomic_DNA"/>
</dbReference>
<name>A0A7W7GZD4_9ACTN</name>
<dbReference type="InterPro" id="IPR010432">
    <property type="entry name" value="RDD"/>
</dbReference>
<evidence type="ECO:0000259" key="6">
    <source>
        <dbReference type="Pfam" id="PF06271"/>
    </source>
</evidence>
<evidence type="ECO:0000256" key="1">
    <source>
        <dbReference type="ARBA" id="ARBA00004141"/>
    </source>
</evidence>
<comment type="subcellular location">
    <subcellularLocation>
        <location evidence="1">Membrane</location>
        <topology evidence="1">Multi-pass membrane protein</topology>
    </subcellularLocation>
</comment>
<keyword evidence="4 5" id="KW-0472">Membrane</keyword>
<keyword evidence="2 5" id="KW-0812">Transmembrane</keyword>
<evidence type="ECO:0000256" key="2">
    <source>
        <dbReference type="ARBA" id="ARBA00022692"/>
    </source>
</evidence>
<dbReference type="GO" id="GO:0016020">
    <property type="term" value="C:membrane"/>
    <property type="evidence" value="ECO:0007669"/>
    <property type="project" value="UniProtKB-SubCell"/>
</dbReference>
<dbReference type="AlphaFoldDB" id="A0A7W7GZD4"/>
<gene>
    <name evidence="7" type="ORF">BJY16_004501</name>
</gene>
<proteinExistence type="predicted"/>
<comment type="caution">
    <text evidence="7">The sequence shown here is derived from an EMBL/GenBank/DDBJ whole genome shotgun (WGS) entry which is preliminary data.</text>
</comment>
<evidence type="ECO:0000256" key="3">
    <source>
        <dbReference type="ARBA" id="ARBA00022989"/>
    </source>
</evidence>
<evidence type="ECO:0000256" key="4">
    <source>
        <dbReference type="ARBA" id="ARBA00023136"/>
    </source>
</evidence>
<reference evidence="7 8" key="1">
    <citation type="submission" date="2020-08" db="EMBL/GenBank/DDBJ databases">
        <title>Sequencing the genomes of 1000 actinobacteria strains.</title>
        <authorList>
            <person name="Klenk H.-P."/>
        </authorList>
    </citation>
    <scope>NUCLEOTIDE SEQUENCE [LARGE SCALE GENOMIC DNA]</scope>
    <source>
        <strain evidence="7 8">DSM 45809</strain>
    </source>
</reference>
<evidence type="ECO:0000313" key="7">
    <source>
        <dbReference type="EMBL" id="MBB4741042.1"/>
    </source>
</evidence>
<feature type="transmembrane region" description="Helical" evidence="5">
    <location>
        <begin position="35"/>
        <end position="55"/>
    </location>
</feature>
<dbReference type="RefSeq" id="WP_185041574.1">
    <property type="nucleotide sequence ID" value="NZ_BAABFG010000005.1"/>
</dbReference>
<accession>A0A7W7GZD4</accession>
<sequence>MEQVSPAVGYGHPDGVRISPEVSPFGRLAGQVIDAVLFVGTAGVGWLVWAVLVAGRGQTPGRQPLGHAVADVRTGRPVGRGRMVVRELLAKWLLWAVLGVLTLGVYPVVDVLFVFGDRQRTLHDRIAGTIVVHKWGVDL</sequence>
<keyword evidence="8" id="KW-1185">Reference proteome</keyword>
<feature type="transmembrane region" description="Helical" evidence="5">
    <location>
        <begin position="92"/>
        <end position="115"/>
    </location>
</feature>
<evidence type="ECO:0000256" key="5">
    <source>
        <dbReference type="SAM" id="Phobius"/>
    </source>
</evidence>
<keyword evidence="3 5" id="KW-1133">Transmembrane helix</keyword>
<protein>
    <submittedName>
        <fullName evidence="7">Putative RDD family membrane protein YckC</fullName>
    </submittedName>
</protein>
<organism evidence="7 8">
    <name type="scientific">Actinoplanes octamycinicus</name>
    <dbReference type="NCBI Taxonomy" id="135948"/>
    <lineage>
        <taxon>Bacteria</taxon>
        <taxon>Bacillati</taxon>
        <taxon>Actinomycetota</taxon>
        <taxon>Actinomycetes</taxon>
        <taxon>Micromonosporales</taxon>
        <taxon>Micromonosporaceae</taxon>
        <taxon>Actinoplanes</taxon>
    </lineage>
</organism>
<dbReference type="Proteomes" id="UP000546162">
    <property type="component" value="Unassembled WGS sequence"/>
</dbReference>
<evidence type="ECO:0000313" key="8">
    <source>
        <dbReference type="Proteomes" id="UP000546162"/>
    </source>
</evidence>
<dbReference type="Pfam" id="PF06271">
    <property type="entry name" value="RDD"/>
    <property type="match status" value="1"/>
</dbReference>
<feature type="domain" description="RDD" evidence="6">
    <location>
        <begin position="32"/>
        <end position="128"/>
    </location>
</feature>